<dbReference type="PANTHER" id="PTHR46652:SF3">
    <property type="entry name" value="LEUCINE-RICH REPEAT-CONTAINING PROTEIN 9"/>
    <property type="match status" value="1"/>
</dbReference>
<evidence type="ECO:0000256" key="2">
    <source>
        <dbReference type="ARBA" id="ARBA00022737"/>
    </source>
</evidence>
<dbReference type="InterPro" id="IPR032675">
    <property type="entry name" value="LRR_dom_sf"/>
</dbReference>
<dbReference type="SUPFAM" id="SSF52058">
    <property type="entry name" value="L domain-like"/>
    <property type="match status" value="1"/>
</dbReference>
<proteinExistence type="predicted"/>
<keyword evidence="2" id="KW-0677">Repeat</keyword>
<dbReference type="PANTHER" id="PTHR46652">
    <property type="entry name" value="LEUCINE-RICH REPEAT AND IQ DOMAIN-CONTAINING PROTEIN 1-RELATED"/>
    <property type="match status" value="1"/>
</dbReference>
<dbReference type="GeneID" id="106461872"/>
<keyword evidence="1" id="KW-0433">Leucine-rich repeat</keyword>
<name>A0ABM1SLZ8_LIMPO</name>
<keyword evidence="3" id="KW-1185">Reference proteome</keyword>
<evidence type="ECO:0000313" key="4">
    <source>
        <dbReference type="RefSeq" id="XP_022244654.1"/>
    </source>
</evidence>
<dbReference type="Pfam" id="PF12799">
    <property type="entry name" value="LRR_4"/>
    <property type="match status" value="1"/>
</dbReference>
<accession>A0ABM1SLZ8</accession>
<dbReference type="InterPro" id="IPR025875">
    <property type="entry name" value="Leu-rich_rpt_4"/>
</dbReference>
<dbReference type="InterPro" id="IPR001611">
    <property type="entry name" value="Leu-rich_rpt"/>
</dbReference>
<gene>
    <name evidence="4" type="primary">LOC106461872</name>
</gene>
<reference evidence="4" key="1">
    <citation type="submission" date="2025-08" db="UniProtKB">
        <authorList>
            <consortium name="RefSeq"/>
        </authorList>
    </citation>
    <scope>IDENTIFICATION</scope>
    <source>
        <tissue evidence="4">Muscle</tissue>
    </source>
</reference>
<sequence length="298" mass="34328">MVVKATKNLMEKCASRQMSRQEGEDQNSFLARITHLYLQEQNLEDLGELSRCRKLKILYAYDNKITKIPFCQTLANLTALYLQNNKILKMENLDPLLNLKKLHLGGNFIEKVEGLENLKNLEELYVEKQTLPSGESLKFNDSSLRAVQSSLKVLNVSKNQLTTLSNLKELTSLSKLLAKNNCVQKLEYVLQTVEHFNDLRHLELAGNPVSRLPYYRTTLIMNVKTLSILDGKEITEESKTFLQQMYVQRKKSSTSSWTGNFDILEKEQHTQVIPHHIPSASFPVRKYLPKIPKVVHRL</sequence>
<evidence type="ECO:0000256" key="1">
    <source>
        <dbReference type="ARBA" id="ARBA00022614"/>
    </source>
</evidence>
<dbReference type="Proteomes" id="UP000694941">
    <property type="component" value="Unplaced"/>
</dbReference>
<dbReference type="PROSITE" id="PS51450">
    <property type="entry name" value="LRR"/>
    <property type="match status" value="3"/>
</dbReference>
<dbReference type="Gene3D" id="3.80.10.10">
    <property type="entry name" value="Ribonuclease Inhibitor"/>
    <property type="match status" value="2"/>
</dbReference>
<dbReference type="CDD" id="cd21340">
    <property type="entry name" value="PPP1R42"/>
    <property type="match status" value="1"/>
</dbReference>
<dbReference type="InterPro" id="IPR050836">
    <property type="entry name" value="SDS22/Internalin_LRR"/>
</dbReference>
<dbReference type="SMART" id="SM00365">
    <property type="entry name" value="LRR_SD22"/>
    <property type="match status" value="5"/>
</dbReference>
<dbReference type="RefSeq" id="XP_022244654.1">
    <property type="nucleotide sequence ID" value="XM_022388946.1"/>
</dbReference>
<protein>
    <submittedName>
        <fullName evidence="4">Protein phosphatase 1 regulatory subunit 42-like</fullName>
    </submittedName>
</protein>
<organism evidence="3 4">
    <name type="scientific">Limulus polyphemus</name>
    <name type="common">Atlantic horseshoe crab</name>
    <dbReference type="NCBI Taxonomy" id="6850"/>
    <lineage>
        <taxon>Eukaryota</taxon>
        <taxon>Metazoa</taxon>
        <taxon>Ecdysozoa</taxon>
        <taxon>Arthropoda</taxon>
        <taxon>Chelicerata</taxon>
        <taxon>Merostomata</taxon>
        <taxon>Xiphosura</taxon>
        <taxon>Limulidae</taxon>
        <taxon>Limulus</taxon>
    </lineage>
</organism>
<evidence type="ECO:0000313" key="3">
    <source>
        <dbReference type="Proteomes" id="UP000694941"/>
    </source>
</evidence>